<dbReference type="Pfam" id="PF03372">
    <property type="entry name" value="Exo_endo_phos"/>
    <property type="match status" value="1"/>
</dbReference>
<protein>
    <submittedName>
        <fullName evidence="2">Inositol phosphosphingolipids phospholipase C</fullName>
    </submittedName>
</protein>
<dbReference type="Proteomes" id="UP000092993">
    <property type="component" value="Unassembled WGS sequence"/>
</dbReference>
<accession>A0A1C7LYP7</accession>
<dbReference type="SUPFAM" id="SSF56219">
    <property type="entry name" value="DNase I-like"/>
    <property type="match status" value="1"/>
</dbReference>
<dbReference type="EMBL" id="LUGG01000015">
    <property type="protein sequence ID" value="OBZ69825.1"/>
    <property type="molecule type" value="Genomic_DNA"/>
</dbReference>
<name>A0A1C7LYP7_GRIFR</name>
<comment type="caution">
    <text evidence="2">The sequence shown here is derived from an EMBL/GenBank/DDBJ whole genome shotgun (WGS) entry which is preliminary data.</text>
</comment>
<evidence type="ECO:0000259" key="1">
    <source>
        <dbReference type="Pfam" id="PF03372"/>
    </source>
</evidence>
<feature type="domain" description="Endonuclease/exonuclease/phosphatase" evidence="1">
    <location>
        <begin position="58"/>
        <end position="152"/>
    </location>
</feature>
<organism evidence="2 3">
    <name type="scientific">Grifola frondosa</name>
    <name type="common">Maitake</name>
    <name type="synonym">Polyporus frondosus</name>
    <dbReference type="NCBI Taxonomy" id="5627"/>
    <lineage>
        <taxon>Eukaryota</taxon>
        <taxon>Fungi</taxon>
        <taxon>Dikarya</taxon>
        <taxon>Basidiomycota</taxon>
        <taxon>Agaricomycotina</taxon>
        <taxon>Agaricomycetes</taxon>
        <taxon>Polyporales</taxon>
        <taxon>Grifolaceae</taxon>
        <taxon>Grifola</taxon>
    </lineage>
</organism>
<evidence type="ECO:0000313" key="3">
    <source>
        <dbReference type="Proteomes" id="UP000092993"/>
    </source>
</evidence>
<dbReference type="GO" id="GO:0003824">
    <property type="term" value="F:catalytic activity"/>
    <property type="evidence" value="ECO:0007669"/>
    <property type="project" value="InterPro"/>
</dbReference>
<dbReference type="Gene3D" id="3.60.10.10">
    <property type="entry name" value="Endonuclease/exonuclease/phosphatase"/>
    <property type="match status" value="1"/>
</dbReference>
<keyword evidence="3" id="KW-1185">Reference proteome</keyword>
<evidence type="ECO:0000313" key="2">
    <source>
        <dbReference type="EMBL" id="OBZ69825.1"/>
    </source>
</evidence>
<gene>
    <name evidence="2" type="primary">css1_1</name>
    <name evidence="2" type="ORF">A0H81_10297</name>
</gene>
<dbReference type="STRING" id="5627.A0A1C7LYP7"/>
<proteinExistence type="predicted"/>
<dbReference type="InterPro" id="IPR036691">
    <property type="entry name" value="Endo/exonu/phosph_ase_sf"/>
</dbReference>
<reference evidence="2 3" key="1">
    <citation type="submission" date="2016-03" db="EMBL/GenBank/DDBJ databases">
        <title>Whole genome sequencing of Grifola frondosa 9006-11.</title>
        <authorList>
            <person name="Min B."/>
            <person name="Park H."/>
            <person name="Kim J.-G."/>
            <person name="Cho H."/>
            <person name="Oh Y.-L."/>
            <person name="Kong W.-S."/>
            <person name="Choi I.-G."/>
        </authorList>
    </citation>
    <scope>NUCLEOTIDE SEQUENCE [LARGE SCALE GENOMIC DNA]</scope>
    <source>
        <strain evidence="2 3">9006-11</strain>
    </source>
</reference>
<dbReference type="OrthoDB" id="387657at2759"/>
<sequence length="508" mass="55489">MGNVMEDLTFTIPTVDKAMSFTQIVKSVPAQNAWWLPSYLPILTEATRSLKDVSCHRTERIAAIVNALAASDYNVITLQELWVFADYEYVHAVVHKRLPYAKFFYNGALGAGLVIFSHFPILTATIHPYSLNGSPIDVVAGDWFLFVKGNDHQTLADHAGLTDAWAAMPMPCLCLQPPPPLPVDAICTFGMTADSPLNLYSAVKPLEPVAHKHQGKWLDYVFFCQPSSASDRAPILKCVDMRDVGRVHRDGAWARLLVFGPLWRQCSTFPCLAVRTLLTHPCLSPLTLRSSWPLRLHKELHGRVIATTSRLATSTGIGCGDGPATFTSVYVSISVIDNTKMVENMITATMTEDQTYTQMQTYLYCDYKASYYLTPDNSMSVTYMSSYASVTSTAAAMSTADCSSGSCSSSSTATQSSDCSSSACDTSTMVLLASSSSTGSSASCTIDNYSTLLTYQDSLTAHVERYVNGAGKAWLLSNDGDKPLPRGHAFVHHEVILSGIIIIRRLWA</sequence>
<dbReference type="AlphaFoldDB" id="A0A1C7LYP7"/>
<dbReference type="InterPro" id="IPR005135">
    <property type="entry name" value="Endo/exonuclease/phosphatase"/>
</dbReference>